<dbReference type="Pfam" id="PF00823">
    <property type="entry name" value="PPE"/>
    <property type="match status" value="1"/>
</dbReference>
<dbReference type="InterPro" id="IPR000030">
    <property type="entry name" value="PPE_dom"/>
</dbReference>
<protein>
    <recommendedName>
        <fullName evidence="6">PPE family protein</fullName>
    </recommendedName>
</protein>
<dbReference type="PANTHER" id="PTHR46766:SF1">
    <property type="entry name" value="GLUTAMINE-RICH PROTEIN 2"/>
    <property type="match status" value="1"/>
</dbReference>
<evidence type="ECO:0000313" key="4">
    <source>
        <dbReference type="EMBL" id="ORW08592.1"/>
    </source>
</evidence>
<dbReference type="GO" id="GO:0052572">
    <property type="term" value="P:response to host immune response"/>
    <property type="evidence" value="ECO:0007669"/>
    <property type="project" value="TreeGrafter"/>
</dbReference>
<dbReference type="Proteomes" id="UP000193487">
    <property type="component" value="Unassembled WGS sequence"/>
</dbReference>
<keyword evidence="5" id="KW-1185">Reference proteome</keyword>
<comment type="similarity">
    <text evidence="1">Belongs to the mycobacterial PPE family.</text>
</comment>
<proteinExistence type="inferred from homology"/>
<evidence type="ECO:0000313" key="5">
    <source>
        <dbReference type="Proteomes" id="UP000193487"/>
    </source>
</evidence>
<dbReference type="Pfam" id="PF12484">
    <property type="entry name" value="PPE-SVP"/>
    <property type="match status" value="1"/>
</dbReference>
<accession>A0A1X1YBU6</accession>
<name>A0A1X1YBU6_9MYCO</name>
<dbReference type="AlphaFoldDB" id="A0A1X1YBU6"/>
<sequence length="399" mass="38682">MAMDFAVIPPEINSARMYSGPGSGPMLAAAAAWDALAADLHSTAISYGAEISSLTTGWRGPASASMTSATASYLGWMTSTAAQAEQAGTQAKAAAVAYDAAFAMTVPPPVIAANRSLLMSLIATNFLGQNTPAIAATEAHYTEMWAQDAAAMYGYAGASAAASTLTPFTEPPPATNAVAPAVQAAAVTHAVGTSTPTTLSQLMSTIPQALQGLSSPMSSATSTSGSSGLLGELFPDGLLGSGGLGLNNNLWNTIFSSGFYSPGNLALCDFLALAGIGAATSDAASAVEGAPGVAAAESALGSGALGSLGGLGGLGEVAAGVGRAATIGPLSVPPSWAPAVPAISPPAPLLGGTPLTAPPAVAAGMPPVPLGGAAGHGINGTAPRYGFRPTVVAHPPAAG</sequence>
<evidence type="ECO:0008006" key="6">
    <source>
        <dbReference type="Google" id="ProtNLM"/>
    </source>
</evidence>
<dbReference type="SUPFAM" id="SSF140459">
    <property type="entry name" value="PE/PPE dimer-like"/>
    <property type="match status" value="1"/>
</dbReference>
<dbReference type="InterPro" id="IPR038332">
    <property type="entry name" value="PPE_sf"/>
</dbReference>
<dbReference type="InterPro" id="IPR022171">
    <property type="entry name" value="PPE_C"/>
</dbReference>
<evidence type="ECO:0000259" key="3">
    <source>
        <dbReference type="Pfam" id="PF12484"/>
    </source>
</evidence>
<organism evidence="4 5">
    <name type="scientific">Mycobacterium kyorinense</name>
    <dbReference type="NCBI Taxonomy" id="487514"/>
    <lineage>
        <taxon>Bacteria</taxon>
        <taxon>Bacillati</taxon>
        <taxon>Actinomycetota</taxon>
        <taxon>Actinomycetes</taxon>
        <taxon>Mycobacteriales</taxon>
        <taxon>Mycobacteriaceae</taxon>
        <taxon>Mycobacterium</taxon>
    </lineage>
</organism>
<dbReference type="Gene3D" id="1.20.1260.20">
    <property type="entry name" value="PPE superfamily"/>
    <property type="match status" value="1"/>
</dbReference>
<dbReference type="PANTHER" id="PTHR46766">
    <property type="entry name" value="GLUTAMINE-RICH PROTEIN 2"/>
    <property type="match status" value="1"/>
</dbReference>
<evidence type="ECO:0000256" key="1">
    <source>
        <dbReference type="ARBA" id="ARBA00010652"/>
    </source>
</evidence>
<comment type="caution">
    <text evidence="4">The sequence shown here is derived from an EMBL/GenBank/DDBJ whole genome shotgun (WGS) entry which is preliminary data.</text>
</comment>
<feature type="domain" description="PPE family C-terminal" evidence="3">
    <location>
        <begin position="318"/>
        <end position="395"/>
    </location>
</feature>
<gene>
    <name evidence="4" type="ORF">AWC14_22890</name>
</gene>
<dbReference type="EMBL" id="LQPE01000031">
    <property type="protein sequence ID" value="ORW08592.1"/>
    <property type="molecule type" value="Genomic_DNA"/>
</dbReference>
<dbReference type="FunFam" id="1.20.1260.20:FF:000001">
    <property type="entry name" value="PPE family protein PPE41"/>
    <property type="match status" value="1"/>
</dbReference>
<reference evidence="4 5" key="1">
    <citation type="submission" date="2016-01" db="EMBL/GenBank/DDBJ databases">
        <title>The new phylogeny of the genus Mycobacterium.</title>
        <authorList>
            <person name="Tarcisio F."/>
            <person name="Conor M."/>
            <person name="Antonella G."/>
            <person name="Elisabetta G."/>
            <person name="Giulia F.S."/>
            <person name="Sara T."/>
            <person name="Anna F."/>
            <person name="Clotilde B."/>
            <person name="Roberto B."/>
            <person name="Veronica D.S."/>
            <person name="Fabio R."/>
            <person name="Monica P."/>
            <person name="Olivier J."/>
            <person name="Enrico T."/>
            <person name="Nicola S."/>
        </authorList>
    </citation>
    <scope>NUCLEOTIDE SEQUENCE [LARGE SCALE GENOMIC DNA]</scope>
    <source>
        <strain evidence="4 5">DSM 45166</strain>
    </source>
</reference>
<evidence type="ECO:0000259" key="2">
    <source>
        <dbReference type="Pfam" id="PF00823"/>
    </source>
</evidence>
<feature type="domain" description="PPE" evidence="2">
    <location>
        <begin position="4"/>
        <end position="166"/>
    </location>
</feature>